<dbReference type="CDD" id="cd00087">
    <property type="entry name" value="FReD"/>
    <property type="match status" value="3"/>
</dbReference>
<keyword evidence="4" id="KW-1185">Reference proteome</keyword>
<dbReference type="Pfam" id="PF00147">
    <property type="entry name" value="Fibrinogen_C"/>
    <property type="match status" value="5"/>
</dbReference>
<dbReference type="InterPro" id="IPR002181">
    <property type="entry name" value="Fibrinogen_a/b/g_C_dom"/>
</dbReference>
<dbReference type="Gene3D" id="3.90.215.10">
    <property type="entry name" value="Gamma Fibrinogen, chain A, domain 1"/>
    <property type="match status" value="5"/>
</dbReference>
<feature type="domain" description="Fibrinogen C-terminal" evidence="2">
    <location>
        <begin position="92"/>
        <end position="304"/>
    </location>
</feature>
<accession>A0AAD9K2L3</accession>
<dbReference type="AlphaFoldDB" id="A0AAD9K2L3"/>
<name>A0AAD9K2L3_RIDPI</name>
<reference evidence="3" key="1">
    <citation type="journal article" date="2023" name="Mol. Biol. Evol.">
        <title>Third-Generation Sequencing Reveals the Adaptive Role of the Epigenome in Three Deep-Sea Polychaetes.</title>
        <authorList>
            <person name="Perez M."/>
            <person name="Aroh O."/>
            <person name="Sun Y."/>
            <person name="Lan Y."/>
            <person name="Juniper S.K."/>
            <person name="Young C.R."/>
            <person name="Angers B."/>
            <person name="Qian P.Y."/>
        </authorList>
    </citation>
    <scope>NUCLEOTIDE SEQUENCE</scope>
    <source>
        <strain evidence="3">R07B-5</strain>
    </source>
</reference>
<dbReference type="GO" id="GO:0005615">
    <property type="term" value="C:extracellular space"/>
    <property type="evidence" value="ECO:0007669"/>
    <property type="project" value="TreeGrafter"/>
</dbReference>
<sequence>MVDASKAFDKVNHSKLFGDALGYHRDKPFSTRDKDSSRGRCTERWQGAWWYDWCLNSNLNGQLGHNANHSHVLWTSWTGMKPLKTVEMKIRPDHFKVAADCGEMQVQGVTQSGIYLLNIGSQVVRVYCDLETDGGGWTVFQRRKDGSVDFYRTWEQYKRGFGDVDAEFWFGNEYIHRMTRSKQYVLRVELGSYNGQFRHAEYEQFSLDSETNNYTLLLGAYIYTSNAGDALSYHKGHPFSTFDHDKSRGSCTRKWHGAWWYDWCLNSHLNGVYKKGASWSYVIWDRWMGFRSLKFSEMKFRPANFKHGSDCTDLQSQGVTKDGVYIIYTGHTTASVYCDMSTSLGGWTVIQRRQNGETSFHRDWAHYKRGFGDAASEFWLGNEHISRMTTHSLYTLRVELEAADGGVGHAEYDRFAIGPESAHYALTLGIYLHTSTVADSFSYHSGQPFSTWDNDFSETGCTVKYTGGWWYDRCLESNLHGQYQRDIVWTRWKGLQSLKVTTMKIRPVNFMKATNCADLQNKGIRESGIYYLHTGHRIIHVYCDLNSSGGGWMIFQRRMTGDVPFHDVSWQRYKHGFGNVSHEYWLGNEVVHTITTAGTDYLLRIELTNANGTTRVAEYSDFRLDSEKHHYALQLGLFLSMSDVGDSLEYHHNKPFSTTDFDHSRGHCTSRNPGAWWFDWCANSNLNGIYGPGLGYKYIMWDQWLGLKALAGTKMMIRPVNFISAPDCGRMQQQGITTNGIYVLFVAGHSISVHCDFTTSGGGWILIERRTKDSPTFDVPFSAYNHSFGDHSHPRMDFWLGSEQIQHITRGRRFQIRFEMSLSGGLRKVVEFGGFTLDLTQGREMIRMSMYSAYSSTGKERFTSAFNRYSLPDLTWNYWLRQNNALKNLLIKIRPMDFTPGSNRLKTQITLNQCWKR</sequence>
<evidence type="ECO:0000313" key="4">
    <source>
        <dbReference type="Proteomes" id="UP001209878"/>
    </source>
</evidence>
<dbReference type="InterPro" id="IPR014716">
    <property type="entry name" value="Fibrinogen_a/b/g_C_1"/>
</dbReference>
<dbReference type="InterPro" id="IPR036056">
    <property type="entry name" value="Fibrinogen-like_C"/>
</dbReference>
<dbReference type="EMBL" id="JAODUO010001447">
    <property type="protein sequence ID" value="KAK2163737.1"/>
    <property type="molecule type" value="Genomic_DNA"/>
</dbReference>
<dbReference type="PROSITE" id="PS51406">
    <property type="entry name" value="FIBRINOGEN_C_2"/>
    <property type="match status" value="5"/>
</dbReference>
<keyword evidence="1" id="KW-1015">Disulfide bond</keyword>
<dbReference type="InterPro" id="IPR050373">
    <property type="entry name" value="Fibrinogen_C-term_domain"/>
</dbReference>
<gene>
    <name evidence="3" type="ORF">NP493_1449g01015</name>
</gene>
<evidence type="ECO:0000313" key="3">
    <source>
        <dbReference type="EMBL" id="KAK2163737.1"/>
    </source>
</evidence>
<feature type="domain" description="Fibrinogen C-terminal" evidence="2">
    <location>
        <begin position="515"/>
        <end position="721"/>
    </location>
</feature>
<dbReference type="Proteomes" id="UP001209878">
    <property type="component" value="Unassembled WGS sequence"/>
</dbReference>
<proteinExistence type="predicted"/>
<dbReference type="PANTHER" id="PTHR19143:SF458">
    <property type="entry name" value="FIBRINOGEN C-TERMINAL DOMAIN-CONTAINING PROTEIN-RELATED"/>
    <property type="match status" value="1"/>
</dbReference>
<evidence type="ECO:0000256" key="1">
    <source>
        <dbReference type="ARBA" id="ARBA00023157"/>
    </source>
</evidence>
<dbReference type="SMART" id="SM00186">
    <property type="entry name" value="FBG"/>
    <property type="match status" value="3"/>
</dbReference>
<feature type="domain" description="Fibrinogen C-terminal" evidence="2">
    <location>
        <begin position="18"/>
        <end position="91"/>
    </location>
</feature>
<dbReference type="SUPFAM" id="SSF56496">
    <property type="entry name" value="Fibrinogen C-terminal domain-like"/>
    <property type="match status" value="5"/>
</dbReference>
<protein>
    <recommendedName>
        <fullName evidence="2">Fibrinogen C-terminal domain-containing protein</fullName>
    </recommendedName>
</protein>
<evidence type="ECO:0000259" key="2">
    <source>
        <dbReference type="PROSITE" id="PS51406"/>
    </source>
</evidence>
<dbReference type="PANTHER" id="PTHR19143">
    <property type="entry name" value="FIBRINOGEN/TENASCIN/ANGIOPOEITIN"/>
    <property type="match status" value="1"/>
</dbReference>
<feature type="domain" description="Fibrinogen C-terminal" evidence="2">
    <location>
        <begin position="307"/>
        <end position="509"/>
    </location>
</feature>
<organism evidence="3 4">
    <name type="scientific">Ridgeia piscesae</name>
    <name type="common">Tubeworm</name>
    <dbReference type="NCBI Taxonomy" id="27915"/>
    <lineage>
        <taxon>Eukaryota</taxon>
        <taxon>Metazoa</taxon>
        <taxon>Spiralia</taxon>
        <taxon>Lophotrochozoa</taxon>
        <taxon>Annelida</taxon>
        <taxon>Polychaeta</taxon>
        <taxon>Sedentaria</taxon>
        <taxon>Canalipalpata</taxon>
        <taxon>Sabellida</taxon>
        <taxon>Siboglinidae</taxon>
        <taxon>Ridgeia</taxon>
    </lineage>
</organism>
<dbReference type="InterPro" id="IPR020837">
    <property type="entry name" value="Fibrinogen_CS"/>
</dbReference>
<feature type="domain" description="Fibrinogen C-terminal" evidence="2">
    <location>
        <begin position="727"/>
        <end position="820"/>
    </location>
</feature>
<dbReference type="NCBIfam" id="NF040941">
    <property type="entry name" value="GGGWT_bact"/>
    <property type="match status" value="2"/>
</dbReference>
<comment type="caution">
    <text evidence="3">The sequence shown here is derived from an EMBL/GenBank/DDBJ whole genome shotgun (WGS) entry which is preliminary data.</text>
</comment>
<dbReference type="PROSITE" id="PS00514">
    <property type="entry name" value="FIBRINOGEN_C_1"/>
    <property type="match status" value="3"/>
</dbReference>